<evidence type="ECO:0000313" key="3">
    <source>
        <dbReference type="Proteomes" id="UP000199377"/>
    </source>
</evidence>
<keyword evidence="3" id="KW-1185">Reference proteome</keyword>
<protein>
    <submittedName>
        <fullName evidence="2">Alpha-methylacyl-CoA racemase</fullName>
    </submittedName>
</protein>
<dbReference type="OrthoDB" id="7208981at2"/>
<dbReference type="PANTHER" id="PTHR48228:SF5">
    <property type="entry name" value="ALPHA-METHYLACYL-COA RACEMASE"/>
    <property type="match status" value="1"/>
</dbReference>
<name>A0A1I3BX97_9RHOB</name>
<dbReference type="InterPro" id="IPR023606">
    <property type="entry name" value="CoA-Trfase_III_dom_1_sf"/>
</dbReference>
<dbReference type="EMBL" id="FOQH01000001">
    <property type="protein sequence ID" value="SFH66935.1"/>
    <property type="molecule type" value="Genomic_DNA"/>
</dbReference>
<evidence type="ECO:0000256" key="1">
    <source>
        <dbReference type="SAM" id="MobiDB-lite"/>
    </source>
</evidence>
<dbReference type="SUPFAM" id="SSF89796">
    <property type="entry name" value="CoA-transferase family III (CaiB/BaiF)"/>
    <property type="match status" value="1"/>
</dbReference>
<reference evidence="2 3" key="1">
    <citation type="submission" date="2016-10" db="EMBL/GenBank/DDBJ databases">
        <authorList>
            <person name="de Groot N.N."/>
        </authorList>
    </citation>
    <scope>NUCLEOTIDE SEQUENCE [LARGE SCALE GENOMIC DNA]</scope>
    <source>
        <strain evidence="2 3">CGMCC 1.11030</strain>
    </source>
</reference>
<dbReference type="Gene3D" id="3.40.50.10540">
    <property type="entry name" value="Crotonobetainyl-coa:carnitine coa-transferase, domain 1"/>
    <property type="match status" value="1"/>
</dbReference>
<feature type="region of interest" description="Disordered" evidence="1">
    <location>
        <begin position="322"/>
        <end position="350"/>
    </location>
</feature>
<feature type="compositionally biased region" description="Pro residues" evidence="1">
    <location>
        <begin position="341"/>
        <end position="350"/>
    </location>
</feature>
<gene>
    <name evidence="2" type="ORF">SAMN05216258_101415</name>
</gene>
<dbReference type="Gene3D" id="3.30.1540.10">
    <property type="entry name" value="formyl-coa transferase, domain 3"/>
    <property type="match status" value="1"/>
</dbReference>
<feature type="compositionally biased region" description="Low complexity" evidence="1">
    <location>
        <begin position="324"/>
        <end position="334"/>
    </location>
</feature>
<sequence length="366" mass="38775">MTQARPGPLAGLRVVEMAAIGPVPFAGTMLASMGAEILRIERPGKQFAPTDVTAQGREFVTLDLKDPADQARALDLIAAADLLLEGFRPGVMERLGLGPDKALARNPALVYGRMTGWGQEGPLASAPGHDINYIAITGALHAIGTAERPTQPLNLVGDYGGGALYLVVGALAALREAAATGRGQVVDAAMCDGALNLLLPYSMGRNTGGWVGEREKNLLDGGAHFYGSFECKDGKFFSLGAIEPQFYAEFRRLCGLEGPEWDAQLDKSAWPALREKVRAVMKTKTRDEWTAILEGSDVCAAPILDYEEAQQHPHLKARGAFVDGPAGPQPAAAPRFSGHPRPAPARPPAAPLAVDEALARWTDAAK</sequence>
<dbReference type="Proteomes" id="UP000199377">
    <property type="component" value="Unassembled WGS sequence"/>
</dbReference>
<dbReference type="STRING" id="1114924.SAMN05216258_101415"/>
<dbReference type="InterPro" id="IPR044855">
    <property type="entry name" value="CoA-Trfase_III_dom3_sf"/>
</dbReference>
<dbReference type="PANTHER" id="PTHR48228">
    <property type="entry name" value="SUCCINYL-COA--D-CITRAMALATE COA-TRANSFERASE"/>
    <property type="match status" value="1"/>
</dbReference>
<dbReference type="AlphaFoldDB" id="A0A1I3BX97"/>
<accession>A0A1I3BX97</accession>
<dbReference type="InterPro" id="IPR003673">
    <property type="entry name" value="CoA-Trfase_fam_III"/>
</dbReference>
<dbReference type="InterPro" id="IPR050509">
    <property type="entry name" value="CoA-transferase_III"/>
</dbReference>
<organism evidence="2 3">
    <name type="scientific">Albimonas pacifica</name>
    <dbReference type="NCBI Taxonomy" id="1114924"/>
    <lineage>
        <taxon>Bacteria</taxon>
        <taxon>Pseudomonadati</taxon>
        <taxon>Pseudomonadota</taxon>
        <taxon>Alphaproteobacteria</taxon>
        <taxon>Rhodobacterales</taxon>
        <taxon>Paracoccaceae</taxon>
        <taxon>Albimonas</taxon>
    </lineage>
</organism>
<evidence type="ECO:0000313" key="2">
    <source>
        <dbReference type="EMBL" id="SFH66935.1"/>
    </source>
</evidence>
<dbReference type="GO" id="GO:0003824">
    <property type="term" value="F:catalytic activity"/>
    <property type="evidence" value="ECO:0007669"/>
    <property type="project" value="InterPro"/>
</dbReference>
<dbReference type="Pfam" id="PF02515">
    <property type="entry name" value="CoA_transf_3"/>
    <property type="match status" value="1"/>
</dbReference>
<proteinExistence type="predicted"/>
<dbReference type="RefSeq" id="WP_092857318.1">
    <property type="nucleotide sequence ID" value="NZ_FOQH01000001.1"/>
</dbReference>